<dbReference type="Pfam" id="PF01943">
    <property type="entry name" value="Polysacc_synt"/>
    <property type="match status" value="1"/>
</dbReference>
<reference evidence="7" key="1">
    <citation type="submission" date="2009-07" db="EMBL/GenBank/DDBJ databases">
        <title>Complete sequence of Geobacter sp. M21.</title>
        <authorList>
            <consortium name="US DOE Joint Genome Institute"/>
            <person name="Lucas S."/>
            <person name="Copeland A."/>
            <person name="Lapidus A."/>
            <person name="Glavina del Rio T."/>
            <person name="Dalin E."/>
            <person name="Tice H."/>
            <person name="Bruce D."/>
            <person name="Goodwin L."/>
            <person name="Pitluck S."/>
            <person name="Saunders E."/>
            <person name="Brettin T."/>
            <person name="Detter J.C."/>
            <person name="Han C."/>
            <person name="Larimer F."/>
            <person name="Land M."/>
            <person name="Hauser L."/>
            <person name="Kyrpides N."/>
            <person name="Ovchinnikova G."/>
            <person name="Lovley D."/>
        </authorList>
    </citation>
    <scope>NUCLEOTIDE SEQUENCE [LARGE SCALE GENOMIC DNA]</scope>
    <source>
        <strain evidence="7">M21</strain>
    </source>
</reference>
<evidence type="ECO:0000256" key="6">
    <source>
        <dbReference type="SAM" id="Phobius"/>
    </source>
</evidence>
<dbReference type="KEGG" id="gem:GM21_2455"/>
<dbReference type="AlphaFoldDB" id="C6DZV4"/>
<organism evidence="7">
    <name type="scientific">Geobacter sp. (strain M21)</name>
    <dbReference type="NCBI Taxonomy" id="443144"/>
    <lineage>
        <taxon>Bacteria</taxon>
        <taxon>Pseudomonadati</taxon>
        <taxon>Thermodesulfobacteriota</taxon>
        <taxon>Desulfuromonadia</taxon>
        <taxon>Geobacterales</taxon>
        <taxon>Geobacteraceae</taxon>
        <taxon>Geobacter</taxon>
    </lineage>
</organism>
<dbReference type="EMBL" id="CP001661">
    <property type="protein sequence ID" value="ACT18498.1"/>
    <property type="molecule type" value="Genomic_DNA"/>
</dbReference>
<accession>C6DZV4</accession>
<feature type="transmembrane region" description="Helical" evidence="6">
    <location>
        <begin position="49"/>
        <end position="67"/>
    </location>
</feature>
<dbReference type="GO" id="GO:0005886">
    <property type="term" value="C:plasma membrane"/>
    <property type="evidence" value="ECO:0007669"/>
    <property type="project" value="UniProtKB-SubCell"/>
</dbReference>
<gene>
    <name evidence="7" type="ordered locus">GM21_2455</name>
</gene>
<keyword evidence="2" id="KW-1003">Cell membrane</keyword>
<dbReference type="HOGENOM" id="CLU_050201_0_0_7"/>
<dbReference type="eggNOG" id="COG2244">
    <property type="taxonomic scope" value="Bacteria"/>
</dbReference>
<evidence type="ECO:0000256" key="5">
    <source>
        <dbReference type="ARBA" id="ARBA00023136"/>
    </source>
</evidence>
<dbReference type="PANTHER" id="PTHR30250">
    <property type="entry name" value="PST FAMILY PREDICTED COLANIC ACID TRANSPORTER"/>
    <property type="match status" value="1"/>
</dbReference>
<feature type="transmembrane region" description="Helical" evidence="6">
    <location>
        <begin position="289"/>
        <end position="309"/>
    </location>
</feature>
<comment type="subcellular location">
    <subcellularLocation>
        <location evidence="1">Cell membrane</location>
        <topology evidence="1">Multi-pass membrane protein</topology>
    </subcellularLocation>
</comment>
<dbReference type="OrthoDB" id="5240734at2"/>
<keyword evidence="4 6" id="KW-1133">Transmembrane helix</keyword>
<name>C6DZV4_GEOSM</name>
<evidence type="ECO:0000256" key="3">
    <source>
        <dbReference type="ARBA" id="ARBA00022692"/>
    </source>
</evidence>
<keyword evidence="5 6" id="KW-0472">Membrane</keyword>
<dbReference type="InterPro" id="IPR002797">
    <property type="entry name" value="Polysacc_synth"/>
</dbReference>
<evidence type="ECO:0000256" key="1">
    <source>
        <dbReference type="ARBA" id="ARBA00004651"/>
    </source>
</evidence>
<proteinExistence type="predicted"/>
<evidence type="ECO:0000256" key="2">
    <source>
        <dbReference type="ARBA" id="ARBA00022475"/>
    </source>
</evidence>
<feature type="transmembrane region" description="Helical" evidence="6">
    <location>
        <begin position="352"/>
        <end position="372"/>
    </location>
</feature>
<feature type="transmembrane region" description="Helical" evidence="6">
    <location>
        <begin position="109"/>
        <end position="131"/>
    </location>
</feature>
<dbReference type="PANTHER" id="PTHR30250:SF11">
    <property type="entry name" value="O-ANTIGEN TRANSPORTER-RELATED"/>
    <property type="match status" value="1"/>
</dbReference>
<feature type="transmembrane region" description="Helical" evidence="6">
    <location>
        <begin position="321"/>
        <end position="340"/>
    </location>
</feature>
<dbReference type="STRING" id="443144.GM21_2455"/>
<feature type="transmembrane region" description="Helical" evidence="6">
    <location>
        <begin position="76"/>
        <end position="97"/>
    </location>
</feature>
<protein>
    <submittedName>
        <fullName evidence="7">Polysaccharide biosynthesis protein</fullName>
    </submittedName>
</protein>
<keyword evidence="3 6" id="KW-0812">Transmembrane</keyword>
<evidence type="ECO:0000313" key="7">
    <source>
        <dbReference type="EMBL" id="ACT18498.1"/>
    </source>
</evidence>
<feature type="transmembrane region" description="Helical" evidence="6">
    <location>
        <begin position="143"/>
        <end position="162"/>
    </location>
</feature>
<sequence length="434" mass="47944">MSFLKKSAATLLTQVFLIVLGMASGILVARVLGPDLKGKAALLSNVVQMLSMIGGLGIGSSCAFFIARKQYRPGQIILLSLYCSLAFGAVTTALFFLSYPLHKKVWDGIPFVLVSSTALLTVSYILLNYLVRVVAGYDKIYEMNAVDLVKAVLGLFFTYLLIEVMQLKLTGFVVSLYLAVLVQGLFLFWVLRKDLTAGFRLPGGMLKSSIDYGLKSYGILVINFLNYRLDMFLLKYFKSSEEVGYYSLAVGMAELLWLMPNSTIAPLFNRIASGENKDKSLLTVRTCRWSLYSLIAISALLLFCGRFFIELLYGADYLPSYQPFMFLLPGVCLFPVYKLLVVDLAARGMPGYGTITSVVALIANVGFNLILIPRFGTVGAAVSSSISYSLMSLLSIIFFMKVSGLPLSKIFLIDRVEIDFIRNLLPFAKGEGRR</sequence>
<feature type="transmembrane region" description="Helical" evidence="6">
    <location>
        <begin position="174"/>
        <end position="191"/>
    </location>
</feature>
<dbReference type="InterPro" id="IPR050833">
    <property type="entry name" value="Poly_Biosynth_Transport"/>
</dbReference>
<evidence type="ECO:0000256" key="4">
    <source>
        <dbReference type="ARBA" id="ARBA00022989"/>
    </source>
</evidence>